<feature type="compositionally biased region" description="Low complexity" evidence="1">
    <location>
        <begin position="30"/>
        <end position="44"/>
    </location>
</feature>
<evidence type="ECO:0000313" key="3">
    <source>
        <dbReference type="EMBL" id="PJF48981.1"/>
    </source>
</evidence>
<feature type="compositionally biased region" description="Basic and acidic residues" evidence="1">
    <location>
        <begin position="47"/>
        <end position="62"/>
    </location>
</feature>
<dbReference type="AlphaFoldDB" id="A0A2M8QGN3"/>
<dbReference type="Proteomes" id="UP000230790">
    <property type="component" value="Unassembled WGS sequence"/>
</dbReference>
<feature type="compositionally biased region" description="Basic and acidic residues" evidence="1">
    <location>
        <begin position="1"/>
        <end position="11"/>
    </location>
</feature>
<name>A0A2M8QGN3_9CHLR</name>
<dbReference type="GO" id="GO:0005524">
    <property type="term" value="F:ATP binding"/>
    <property type="evidence" value="ECO:0007669"/>
    <property type="project" value="InterPro"/>
</dbReference>
<gene>
    <name evidence="3" type="ORF">CUN48_00510</name>
</gene>
<dbReference type="Pfam" id="PF01695">
    <property type="entry name" value="IstB_IS21"/>
    <property type="match status" value="1"/>
</dbReference>
<evidence type="ECO:0000256" key="1">
    <source>
        <dbReference type="SAM" id="MobiDB-lite"/>
    </source>
</evidence>
<evidence type="ECO:0000259" key="2">
    <source>
        <dbReference type="Pfam" id="PF01695"/>
    </source>
</evidence>
<sequence length="300" mass="33218">MADQEKPRNGRDAPTAGRKSNTPKPTVKRLANALDSALPAAASNRRTALDAHAAPEPRRSDPDAPVDAQGDVDCAYCGNKRFVLDARGELKPCPQCDTAQRWKLAALAPFSSRSALSSRQTFLNFKTRFNGVEDETLVDCLESAEAFANNPFGRWLVIWGERGSGKSHLCAAVDNHLTQAGIPSLFITMPDLLASLREAIDLQSNTEQESFTGRMNIFKTATVLIIDDLGAEPSSPWSDSVLFEILDYRYRNRLATMIATNVNPDDFDYRIASRMQDTELSLVIENAAPDYRRRPLSEKR</sequence>
<dbReference type="EMBL" id="PGTN01000002">
    <property type="protein sequence ID" value="PJF48981.1"/>
    <property type="molecule type" value="Genomic_DNA"/>
</dbReference>
<reference evidence="3 4" key="1">
    <citation type="submission" date="2017-11" db="EMBL/GenBank/DDBJ databases">
        <title>Evolution of Phototrophy in the Chloroflexi Phylum Driven by Horizontal Gene Transfer.</title>
        <authorList>
            <person name="Ward L.M."/>
            <person name="Hemp J."/>
            <person name="Shih P.M."/>
            <person name="Mcglynn S.E."/>
            <person name="Fischer W."/>
        </authorList>
    </citation>
    <scope>NUCLEOTIDE SEQUENCE [LARGE SCALE GENOMIC DNA]</scope>
    <source>
        <strain evidence="3">JP3_7</strain>
    </source>
</reference>
<dbReference type="GO" id="GO:0006260">
    <property type="term" value="P:DNA replication"/>
    <property type="evidence" value="ECO:0007669"/>
    <property type="project" value="TreeGrafter"/>
</dbReference>
<organism evidence="3 4">
    <name type="scientific">Candidatus Thermofonsia Clade 3 bacterium</name>
    <dbReference type="NCBI Taxonomy" id="2364212"/>
    <lineage>
        <taxon>Bacteria</taxon>
        <taxon>Bacillati</taxon>
        <taxon>Chloroflexota</taxon>
        <taxon>Candidatus Thermofontia</taxon>
        <taxon>Candidatus Thermofonsia Clade 3</taxon>
    </lineage>
</organism>
<protein>
    <recommendedName>
        <fullName evidence="2">IstB-like ATP-binding domain-containing protein</fullName>
    </recommendedName>
</protein>
<feature type="domain" description="IstB-like ATP-binding" evidence="2">
    <location>
        <begin position="114"/>
        <end position="265"/>
    </location>
</feature>
<proteinExistence type="predicted"/>
<dbReference type="PANTHER" id="PTHR30050">
    <property type="entry name" value="CHROMOSOMAL REPLICATION INITIATOR PROTEIN DNAA"/>
    <property type="match status" value="1"/>
</dbReference>
<evidence type="ECO:0000313" key="4">
    <source>
        <dbReference type="Proteomes" id="UP000230790"/>
    </source>
</evidence>
<dbReference type="Gene3D" id="3.40.50.300">
    <property type="entry name" value="P-loop containing nucleotide triphosphate hydrolases"/>
    <property type="match status" value="1"/>
</dbReference>
<feature type="region of interest" description="Disordered" evidence="1">
    <location>
        <begin position="1"/>
        <end position="67"/>
    </location>
</feature>
<dbReference type="CDD" id="cd00009">
    <property type="entry name" value="AAA"/>
    <property type="match status" value="1"/>
</dbReference>
<dbReference type="PANTHER" id="PTHR30050:SF4">
    <property type="entry name" value="ATP-BINDING PROTEIN RV3427C IN INSERTION SEQUENCE-RELATED"/>
    <property type="match status" value="1"/>
</dbReference>
<comment type="caution">
    <text evidence="3">The sequence shown here is derived from an EMBL/GenBank/DDBJ whole genome shotgun (WGS) entry which is preliminary data.</text>
</comment>
<accession>A0A2M8QGN3</accession>
<dbReference type="InterPro" id="IPR002611">
    <property type="entry name" value="IstB_ATP-bd"/>
</dbReference>
<dbReference type="SUPFAM" id="SSF52540">
    <property type="entry name" value="P-loop containing nucleoside triphosphate hydrolases"/>
    <property type="match status" value="1"/>
</dbReference>
<dbReference type="InterPro" id="IPR027417">
    <property type="entry name" value="P-loop_NTPase"/>
</dbReference>